<organism evidence="1 2">
    <name type="scientific">Araneus ventricosus</name>
    <name type="common">Orbweaver spider</name>
    <name type="synonym">Epeira ventricosa</name>
    <dbReference type="NCBI Taxonomy" id="182803"/>
    <lineage>
        <taxon>Eukaryota</taxon>
        <taxon>Metazoa</taxon>
        <taxon>Ecdysozoa</taxon>
        <taxon>Arthropoda</taxon>
        <taxon>Chelicerata</taxon>
        <taxon>Arachnida</taxon>
        <taxon>Araneae</taxon>
        <taxon>Araneomorphae</taxon>
        <taxon>Entelegynae</taxon>
        <taxon>Araneoidea</taxon>
        <taxon>Araneidae</taxon>
        <taxon>Araneus</taxon>
    </lineage>
</organism>
<proteinExistence type="predicted"/>
<evidence type="ECO:0008006" key="3">
    <source>
        <dbReference type="Google" id="ProtNLM"/>
    </source>
</evidence>
<reference evidence="1 2" key="1">
    <citation type="journal article" date="2019" name="Sci. Rep.">
        <title>Orb-weaving spider Araneus ventricosus genome elucidates the spidroin gene catalogue.</title>
        <authorList>
            <person name="Kono N."/>
            <person name="Nakamura H."/>
            <person name="Ohtoshi R."/>
            <person name="Moran D.A.P."/>
            <person name="Shinohara A."/>
            <person name="Yoshida Y."/>
            <person name="Fujiwara M."/>
            <person name="Mori M."/>
            <person name="Tomita M."/>
            <person name="Arakawa K."/>
        </authorList>
    </citation>
    <scope>NUCLEOTIDE SEQUENCE [LARGE SCALE GENOMIC DNA]</scope>
</reference>
<dbReference type="Proteomes" id="UP000499080">
    <property type="component" value="Unassembled WGS sequence"/>
</dbReference>
<dbReference type="AlphaFoldDB" id="A0A4Y2N4T2"/>
<evidence type="ECO:0000313" key="2">
    <source>
        <dbReference type="Proteomes" id="UP000499080"/>
    </source>
</evidence>
<keyword evidence="2" id="KW-1185">Reference proteome</keyword>
<name>A0A4Y2N4T2_ARAVE</name>
<comment type="caution">
    <text evidence="1">The sequence shown here is derived from an EMBL/GenBank/DDBJ whole genome shotgun (WGS) entry which is preliminary data.</text>
</comment>
<accession>A0A4Y2N4T2</accession>
<protein>
    <recommendedName>
        <fullName evidence="3">RNase H type-1 domain-containing protein</fullName>
    </recommendedName>
</protein>
<sequence length="208" mass="23367">MGWRTFCCAASHPYGKQYKAAFRKSVFPSQIPYLKGGKDKRLASSYRPISLLPTIEKVPGDTYDSDADLSFGVHQQPERPTAWLQRRQAIPTPHIGSLLHHPNGSVTNYTRHPTLTHAITVRSQVYINLSPQNPSFPNITDTQPQDLEMKAPGWSTHPSEHLKPNQISFEDEEAYIAQLDITNIFTDGWKTEHGVGAAFCVLTNNIWA</sequence>
<dbReference type="EMBL" id="BGPR01008448">
    <property type="protein sequence ID" value="GBN33902.1"/>
    <property type="molecule type" value="Genomic_DNA"/>
</dbReference>
<gene>
    <name evidence="1" type="ORF">AVEN_187403_1</name>
</gene>
<evidence type="ECO:0000313" key="1">
    <source>
        <dbReference type="EMBL" id="GBN33902.1"/>
    </source>
</evidence>